<comment type="caution">
    <text evidence="1">The sequence shown here is derived from an EMBL/GenBank/DDBJ whole genome shotgun (WGS) entry which is preliminary data.</text>
</comment>
<evidence type="ECO:0000313" key="1">
    <source>
        <dbReference type="EMBL" id="MCD7469869.1"/>
    </source>
</evidence>
<dbReference type="EMBL" id="JACEIK010001499">
    <property type="protein sequence ID" value="MCD7469869.1"/>
    <property type="molecule type" value="Genomic_DNA"/>
</dbReference>
<evidence type="ECO:0000313" key="2">
    <source>
        <dbReference type="Proteomes" id="UP000823775"/>
    </source>
</evidence>
<dbReference type="Proteomes" id="UP000823775">
    <property type="component" value="Unassembled WGS sequence"/>
</dbReference>
<reference evidence="1 2" key="1">
    <citation type="journal article" date="2021" name="BMC Genomics">
        <title>Datura genome reveals duplications of psychoactive alkaloid biosynthetic genes and high mutation rate following tissue culture.</title>
        <authorList>
            <person name="Rajewski A."/>
            <person name="Carter-House D."/>
            <person name="Stajich J."/>
            <person name="Litt A."/>
        </authorList>
    </citation>
    <scope>NUCLEOTIDE SEQUENCE [LARGE SCALE GENOMIC DNA]</scope>
    <source>
        <strain evidence="1">AR-01</strain>
    </source>
</reference>
<accession>A0ABS8TH31</accession>
<gene>
    <name evidence="1" type="ORF">HAX54_009185</name>
</gene>
<organism evidence="1 2">
    <name type="scientific">Datura stramonium</name>
    <name type="common">Jimsonweed</name>
    <name type="synonym">Common thornapple</name>
    <dbReference type="NCBI Taxonomy" id="4076"/>
    <lineage>
        <taxon>Eukaryota</taxon>
        <taxon>Viridiplantae</taxon>
        <taxon>Streptophyta</taxon>
        <taxon>Embryophyta</taxon>
        <taxon>Tracheophyta</taxon>
        <taxon>Spermatophyta</taxon>
        <taxon>Magnoliopsida</taxon>
        <taxon>eudicotyledons</taxon>
        <taxon>Gunneridae</taxon>
        <taxon>Pentapetalae</taxon>
        <taxon>asterids</taxon>
        <taxon>lamiids</taxon>
        <taxon>Solanales</taxon>
        <taxon>Solanaceae</taxon>
        <taxon>Solanoideae</taxon>
        <taxon>Datureae</taxon>
        <taxon>Datura</taxon>
    </lineage>
</organism>
<sequence>MVSSMSIRNLGEVRWVMDERYLKAKFWKVIGKEEGSQLSSAAHGVGTGIASVGSPCYHSSQIIKNMAREGEGSKEEHMSMSLRERKVKARGRAPHCTPATAWSCIAPPRCKGRRIVLVI</sequence>
<keyword evidence="2" id="KW-1185">Reference proteome</keyword>
<name>A0ABS8TH31_DATST</name>
<proteinExistence type="predicted"/>
<protein>
    <submittedName>
        <fullName evidence="1">Uncharacterized protein</fullName>
    </submittedName>
</protein>